<keyword evidence="3" id="KW-1185">Reference proteome</keyword>
<feature type="domain" description="bAvd-like" evidence="1">
    <location>
        <begin position="18"/>
        <end position="120"/>
    </location>
</feature>
<gene>
    <name evidence="2" type="ORF">PL8927_720208</name>
</gene>
<dbReference type="NCBIfam" id="NF033474">
    <property type="entry name" value="DivGenRetAVD"/>
    <property type="match status" value="1"/>
</dbReference>
<evidence type="ECO:0000259" key="1">
    <source>
        <dbReference type="Pfam" id="PF22296"/>
    </source>
</evidence>
<organism evidence="2 3">
    <name type="scientific">Planktothrix serta PCC 8927</name>
    <dbReference type="NCBI Taxonomy" id="671068"/>
    <lineage>
        <taxon>Bacteria</taxon>
        <taxon>Bacillati</taxon>
        <taxon>Cyanobacteriota</taxon>
        <taxon>Cyanophyceae</taxon>
        <taxon>Oscillatoriophycideae</taxon>
        <taxon>Oscillatoriales</taxon>
        <taxon>Microcoleaceae</taxon>
        <taxon>Planktothrix</taxon>
    </lineage>
</organism>
<protein>
    <recommendedName>
        <fullName evidence="1">bAvd-like domain-containing protein</fullName>
    </recommendedName>
</protein>
<proteinExistence type="predicted"/>
<evidence type="ECO:0000313" key="3">
    <source>
        <dbReference type="Proteomes" id="UP000184550"/>
    </source>
</evidence>
<comment type="caution">
    <text evidence="2">The sequence shown here is derived from an EMBL/GenBank/DDBJ whole genome shotgun (WGS) entry which is preliminary data.</text>
</comment>
<dbReference type="RefSeq" id="WP_231506052.1">
    <property type="nucleotide sequence ID" value="NZ_LR734877.1"/>
</dbReference>
<dbReference type="EMBL" id="CZCU02000149">
    <property type="protein sequence ID" value="VXD21810.1"/>
    <property type="molecule type" value="Genomic_DNA"/>
</dbReference>
<evidence type="ECO:0000313" key="2">
    <source>
        <dbReference type="EMBL" id="VXD21810.1"/>
    </source>
</evidence>
<dbReference type="SUPFAM" id="SSF158446">
    <property type="entry name" value="IVS-encoded protein-like"/>
    <property type="match status" value="1"/>
</dbReference>
<dbReference type="Pfam" id="PF22296">
    <property type="entry name" value="bAvd"/>
    <property type="match status" value="1"/>
</dbReference>
<dbReference type="InterPro" id="IPR055360">
    <property type="entry name" value="bAvd"/>
</dbReference>
<dbReference type="InterPro" id="IPR036583">
    <property type="entry name" value="23S_rRNA_IVS_sf"/>
</dbReference>
<dbReference type="Gene3D" id="1.20.1440.60">
    <property type="entry name" value="23S rRNA-intervening sequence"/>
    <property type="match status" value="1"/>
</dbReference>
<accession>A0A7Z9BYB8</accession>
<sequence>MTSSYLAEKINKMSELPIIQKTYDLIKWYVPILNRLPRDHKFTLGDRIITGLYDLLEGLILARYSPNKLNQLELLNGKLDILRHQTRILLDFELIKTERYEYIAKLINEIGTELGGWIKQQRKNTEKLPNL</sequence>
<reference evidence="2" key="1">
    <citation type="submission" date="2019-10" db="EMBL/GenBank/DDBJ databases">
        <authorList>
            <consortium name="Genoscope - CEA"/>
            <person name="William W."/>
        </authorList>
    </citation>
    <scope>NUCLEOTIDE SEQUENCE [LARGE SCALE GENOMIC DNA]</scope>
    <source>
        <strain evidence="2">BBR_PRJEB10992</strain>
    </source>
</reference>
<dbReference type="AlphaFoldDB" id="A0A7Z9BYB8"/>
<dbReference type="CDD" id="cd16376">
    <property type="entry name" value="Avd_like"/>
    <property type="match status" value="1"/>
</dbReference>
<name>A0A7Z9BYB8_9CYAN</name>
<dbReference type="Proteomes" id="UP000184550">
    <property type="component" value="Unassembled WGS sequence"/>
</dbReference>